<dbReference type="GO" id="GO:0005525">
    <property type="term" value="F:GTP binding"/>
    <property type="evidence" value="ECO:0007669"/>
    <property type="project" value="UniProtKB-KW"/>
</dbReference>
<evidence type="ECO:0000256" key="7">
    <source>
        <dbReference type="ARBA" id="ARBA00023136"/>
    </source>
</evidence>
<keyword evidence="5" id="KW-0547">Nucleotide-binding</keyword>
<dbReference type="GeneTree" id="ENSGT00950000182945"/>
<keyword evidence="4" id="KW-0488">Methylation</keyword>
<dbReference type="NCBIfam" id="TIGR00231">
    <property type="entry name" value="small_GTP"/>
    <property type="match status" value="1"/>
</dbReference>
<dbReference type="InterPro" id="IPR005225">
    <property type="entry name" value="Small_GTP-bd"/>
</dbReference>
<dbReference type="GO" id="GO:0007264">
    <property type="term" value="P:small GTPase-mediated signal transduction"/>
    <property type="evidence" value="ECO:0007669"/>
    <property type="project" value="InterPro"/>
</dbReference>
<dbReference type="FunFam" id="3.40.50.300:FF:000095">
    <property type="entry name" value="Rho-related GTP-binding protein RhoC"/>
    <property type="match status" value="1"/>
</dbReference>
<dbReference type="Proteomes" id="UP000694569">
    <property type="component" value="Unplaced"/>
</dbReference>
<sequence length="222" mass="24672">MAAIRKKLVIVGDGACGKTCLLIVFSKDQFPEVYVPTVFENYVADIEVDSKQVELALWDTAGQEDYDRLRPLSYPDTDVILMCFSIDSPDSLENIPEKWTPEVKHFCPNVPIILVGNKKDLRNDEHTRRELAKMKQEPVKPEEGRDMANRISAFGYLECSACDTPLAGTALVRGGGALCLLVSVDAPRVVVFPGSAGWEMWPMLCASLLSGRGFYLWATRVL</sequence>
<evidence type="ECO:0000256" key="8">
    <source>
        <dbReference type="ARBA" id="ARBA00023288"/>
    </source>
</evidence>
<evidence type="ECO:0000256" key="6">
    <source>
        <dbReference type="ARBA" id="ARBA00023134"/>
    </source>
</evidence>
<dbReference type="InterPro" id="IPR003578">
    <property type="entry name" value="Small_GTPase_Rho"/>
</dbReference>
<dbReference type="AlphaFoldDB" id="A0A8C5PFJ0"/>
<name>A0A8C5PFJ0_9ANUR</name>
<proteinExistence type="inferred from homology"/>
<evidence type="ECO:0000256" key="5">
    <source>
        <dbReference type="ARBA" id="ARBA00022741"/>
    </source>
</evidence>
<dbReference type="GO" id="GO:0003924">
    <property type="term" value="F:GTPase activity"/>
    <property type="evidence" value="ECO:0007669"/>
    <property type="project" value="InterPro"/>
</dbReference>
<dbReference type="PROSITE" id="PS51419">
    <property type="entry name" value="RAB"/>
    <property type="match status" value="1"/>
</dbReference>
<evidence type="ECO:0000256" key="1">
    <source>
        <dbReference type="ARBA" id="ARBA00004193"/>
    </source>
</evidence>
<dbReference type="SMART" id="SM00176">
    <property type="entry name" value="RAN"/>
    <property type="match status" value="1"/>
</dbReference>
<dbReference type="PROSITE" id="PS51421">
    <property type="entry name" value="RAS"/>
    <property type="match status" value="1"/>
</dbReference>
<dbReference type="PRINTS" id="PR00449">
    <property type="entry name" value="RASTRNSFRMNG"/>
</dbReference>
<evidence type="ECO:0000256" key="2">
    <source>
        <dbReference type="ARBA" id="ARBA00010142"/>
    </source>
</evidence>
<dbReference type="OrthoDB" id="8830751at2759"/>
<dbReference type="GO" id="GO:0005886">
    <property type="term" value="C:plasma membrane"/>
    <property type="evidence" value="ECO:0007669"/>
    <property type="project" value="UniProtKB-SubCell"/>
</dbReference>
<comment type="subcellular location">
    <subcellularLocation>
        <location evidence="1">Cell membrane</location>
        <topology evidence="1">Lipid-anchor</topology>
    </subcellularLocation>
</comment>
<keyword evidence="3" id="KW-1003">Cell membrane</keyword>
<keyword evidence="7" id="KW-0472">Membrane</keyword>
<dbReference type="CDD" id="cd01870">
    <property type="entry name" value="RhoA_like"/>
    <property type="match status" value="1"/>
</dbReference>
<keyword evidence="6" id="KW-0342">GTP-binding</keyword>
<reference evidence="10" key="1">
    <citation type="submission" date="2025-08" db="UniProtKB">
        <authorList>
            <consortium name="Ensembl"/>
        </authorList>
    </citation>
    <scope>IDENTIFICATION</scope>
</reference>
<organism evidence="10 11">
    <name type="scientific">Leptobrachium leishanense</name>
    <name type="common">Leishan spiny toad</name>
    <dbReference type="NCBI Taxonomy" id="445787"/>
    <lineage>
        <taxon>Eukaryota</taxon>
        <taxon>Metazoa</taxon>
        <taxon>Chordata</taxon>
        <taxon>Craniata</taxon>
        <taxon>Vertebrata</taxon>
        <taxon>Euteleostomi</taxon>
        <taxon>Amphibia</taxon>
        <taxon>Batrachia</taxon>
        <taxon>Anura</taxon>
        <taxon>Pelobatoidea</taxon>
        <taxon>Megophryidae</taxon>
        <taxon>Leptobrachium</taxon>
    </lineage>
</organism>
<dbReference type="PANTHER" id="PTHR24072">
    <property type="entry name" value="RHO FAMILY GTPASE"/>
    <property type="match status" value="1"/>
</dbReference>
<evidence type="ECO:0000256" key="4">
    <source>
        <dbReference type="ARBA" id="ARBA00022481"/>
    </source>
</evidence>
<evidence type="ECO:0000256" key="9">
    <source>
        <dbReference type="ARBA" id="ARBA00023289"/>
    </source>
</evidence>
<dbReference type="Gene3D" id="3.40.50.300">
    <property type="entry name" value="P-loop containing nucleotide triphosphate hydrolases"/>
    <property type="match status" value="1"/>
</dbReference>
<dbReference type="InterPro" id="IPR027417">
    <property type="entry name" value="P-loop_NTPase"/>
</dbReference>
<evidence type="ECO:0000313" key="11">
    <source>
        <dbReference type="Proteomes" id="UP000694569"/>
    </source>
</evidence>
<dbReference type="Ensembl" id="ENSLLET00000020128.1">
    <property type="protein sequence ID" value="ENSLLEP00000019364.1"/>
    <property type="gene ID" value="ENSLLEG00000012221.1"/>
</dbReference>
<dbReference type="SUPFAM" id="SSF52540">
    <property type="entry name" value="P-loop containing nucleoside triphosphate hydrolases"/>
    <property type="match status" value="1"/>
</dbReference>
<dbReference type="SMART" id="SM00175">
    <property type="entry name" value="RAB"/>
    <property type="match status" value="1"/>
</dbReference>
<dbReference type="PROSITE" id="PS51420">
    <property type="entry name" value="RHO"/>
    <property type="match status" value="1"/>
</dbReference>
<accession>A0A8C5PFJ0</accession>
<protein>
    <submittedName>
        <fullName evidence="10">Uncharacterized protein</fullName>
    </submittedName>
</protein>
<keyword evidence="11" id="KW-1185">Reference proteome</keyword>
<dbReference type="Pfam" id="PF00071">
    <property type="entry name" value="Ras"/>
    <property type="match status" value="1"/>
</dbReference>
<keyword evidence="8" id="KW-0449">Lipoprotein</keyword>
<dbReference type="InterPro" id="IPR001806">
    <property type="entry name" value="Small_GTPase"/>
</dbReference>
<reference evidence="10" key="2">
    <citation type="submission" date="2025-09" db="UniProtKB">
        <authorList>
            <consortium name="Ensembl"/>
        </authorList>
    </citation>
    <scope>IDENTIFICATION</scope>
</reference>
<evidence type="ECO:0000256" key="3">
    <source>
        <dbReference type="ARBA" id="ARBA00022475"/>
    </source>
</evidence>
<keyword evidence="9" id="KW-0636">Prenylation</keyword>
<dbReference type="SMART" id="SM00173">
    <property type="entry name" value="RAS"/>
    <property type="match status" value="1"/>
</dbReference>
<dbReference type="SMART" id="SM00174">
    <property type="entry name" value="RHO"/>
    <property type="match status" value="1"/>
</dbReference>
<evidence type="ECO:0000313" key="10">
    <source>
        <dbReference type="Ensembl" id="ENSLLEP00000019364.1"/>
    </source>
</evidence>
<comment type="similarity">
    <text evidence="2">Belongs to the small GTPase superfamily. Rho family.</text>
</comment>